<dbReference type="GO" id="GO:0007094">
    <property type="term" value="P:mitotic spindle assembly checkpoint signaling"/>
    <property type="evidence" value="ECO:0000318"/>
    <property type="project" value="GO_Central"/>
</dbReference>
<dbReference type="GO" id="GO:0005737">
    <property type="term" value="C:cytoplasm"/>
    <property type="evidence" value="ECO:0007669"/>
    <property type="project" value="GOC"/>
</dbReference>
<dbReference type="GeneID" id="36393024"/>
<reference evidence="2 3" key="1">
    <citation type="journal article" date="2005" name="Science">
        <title>The genome of the basidiomycetous yeast and human pathogen Cryptococcus neoformans.</title>
        <authorList>
            <person name="Loftus B.J."/>
            <person name="Fung E."/>
            <person name="Roncaglia P."/>
            <person name="Rowley D."/>
            <person name="Amedeo P."/>
            <person name="Bruno D."/>
            <person name="Vamathevan J."/>
            <person name="Miranda M."/>
            <person name="Anderson I.J."/>
            <person name="Fraser J.A."/>
            <person name="Allen J.E."/>
            <person name="Bosdet I.E."/>
            <person name="Brent M.R."/>
            <person name="Chiu R."/>
            <person name="Doering T.L."/>
            <person name="Donlin M.J."/>
            <person name="D'Souza C.A."/>
            <person name="Fox D.S."/>
            <person name="Grinberg V."/>
            <person name="Fu J."/>
            <person name="Fukushima M."/>
            <person name="Haas B.J."/>
            <person name="Huang J.C."/>
            <person name="Janbon G."/>
            <person name="Jones S.J."/>
            <person name="Koo H.L."/>
            <person name="Krzywinski M.I."/>
            <person name="Kwon-Chung J.K."/>
            <person name="Lengeler K.B."/>
            <person name="Maiti R."/>
            <person name="Marra M.A."/>
            <person name="Marra R.E."/>
            <person name="Mathewson C.A."/>
            <person name="Mitchell T.G."/>
            <person name="Pertea M."/>
            <person name="Riggs F.R."/>
            <person name="Salzberg S.L."/>
            <person name="Schein J.E."/>
            <person name="Shvartsbeyn A."/>
            <person name="Shin H."/>
            <person name="Shumway M."/>
            <person name="Specht C.A."/>
            <person name="Suh B.B."/>
            <person name="Tenney A."/>
            <person name="Utterback T.R."/>
            <person name="Wickes B.L."/>
            <person name="Wortman J.R."/>
            <person name="Wye N.H."/>
            <person name="Kronstad J.W."/>
            <person name="Lodge J.K."/>
            <person name="Heitman J."/>
            <person name="Davis R.W."/>
            <person name="Fraser C.M."/>
            <person name="Hyman R.W."/>
        </authorList>
    </citation>
    <scope>NUCLEOTIDE SEQUENCE [LARGE SCALE GENOMIC DNA]</scope>
    <source>
        <strain evidence="3">JEC21 / ATCC MYA-565</strain>
    </source>
</reference>
<gene>
    <name evidence="2" type="ordered locus">CNH03545</name>
</gene>
<feature type="region of interest" description="Disordered" evidence="1">
    <location>
        <begin position="1"/>
        <end position="39"/>
    </location>
</feature>
<feature type="compositionally biased region" description="Basic and acidic residues" evidence="1">
    <location>
        <begin position="629"/>
        <end position="639"/>
    </location>
</feature>
<dbReference type="AlphaFoldDB" id="A0A0S2M5W8"/>
<protein>
    <recommendedName>
        <fullName evidence="4">Retrograde transport protein Dsl1 C-terminal domain-containing protein</fullName>
    </recommendedName>
</protein>
<evidence type="ECO:0000313" key="3">
    <source>
        <dbReference type="Proteomes" id="UP000002149"/>
    </source>
</evidence>
<evidence type="ECO:0000256" key="1">
    <source>
        <dbReference type="SAM" id="MobiDB-lite"/>
    </source>
</evidence>
<feature type="compositionally biased region" description="Basic and acidic residues" evidence="1">
    <location>
        <begin position="506"/>
        <end position="516"/>
    </location>
</feature>
<accession>A0A0S2M5W8</accession>
<feature type="compositionally biased region" description="Acidic residues" evidence="1">
    <location>
        <begin position="548"/>
        <end position="562"/>
    </location>
</feature>
<feature type="compositionally biased region" description="Polar residues" evidence="1">
    <location>
        <begin position="26"/>
        <end position="39"/>
    </location>
</feature>
<dbReference type="Proteomes" id="UP000002149">
    <property type="component" value="Chromosome 8"/>
</dbReference>
<dbReference type="EMBL" id="AE017348">
    <property type="protein sequence ID" value="ALO69500.1"/>
    <property type="molecule type" value="Genomic_DNA"/>
</dbReference>
<feature type="compositionally biased region" description="Low complexity" evidence="1">
    <location>
        <begin position="691"/>
        <end position="708"/>
    </location>
</feature>
<feature type="compositionally biased region" description="Polar residues" evidence="1">
    <location>
        <begin position="709"/>
        <end position="723"/>
    </location>
</feature>
<dbReference type="GO" id="GO:1990423">
    <property type="term" value="C:RZZ complex"/>
    <property type="evidence" value="ECO:0000318"/>
    <property type="project" value="GO_Central"/>
</dbReference>
<feature type="compositionally biased region" description="Acidic residues" evidence="1">
    <location>
        <begin position="573"/>
        <end position="583"/>
    </location>
</feature>
<name>A0A0S2M5W8_CRYD1</name>
<dbReference type="GO" id="GO:0006888">
    <property type="term" value="P:endoplasmic reticulum to Golgi vesicle-mediated transport"/>
    <property type="evidence" value="ECO:0000318"/>
    <property type="project" value="GO_Central"/>
</dbReference>
<dbReference type="InParanoid" id="A0A0S2M5W8"/>
<evidence type="ECO:0000313" key="2">
    <source>
        <dbReference type="EMBL" id="ALO69500.1"/>
    </source>
</evidence>
<dbReference type="VEuPathDB" id="FungiDB:CNH03545"/>
<proteinExistence type="predicted"/>
<feature type="compositionally biased region" description="Basic and acidic residues" evidence="1">
    <location>
        <begin position="745"/>
        <end position="754"/>
    </location>
</feature>
<dbReference type="RefSeq" id="XP_024514583.1">
    <property type="nucleotide sequence ID" value="XM_024658665.1"/>
</dbReference>
<dbReference type="KEGG" id="cne:CNH03545"/>
<dbReference type="PaxDb" id="214684-A0A0S2M5W8"/>
<dbReference type="OrthoDB" id="534815at2759"/>
<keyword evidence="3" id="KW-1185">Reference proteome</keyword>
<feature type="compositionally biased region" description="Low complexity" evidence="1">
    <location>
        <begin position="589"/>
        <end position="607"/>
    </location>
</feature>
<sequence length="970" mass="106775">MFPVPSHLHRSGGEHISSEAEAEVSVQGNQPSVEAQCEQAQSKVLDLLEPLLRPPLDSSDKRNNERKRKVSRWNVDEIKKVKENLENAIEENKTKTHEILMNNLPSISSHIQISSNLCSDFAELKIKLKALESQVDVSDPATSFMPPLLSLLNKHFNSISARDTSQGHIAALKALKAKVEKVKKLEEVVWAGQGVEDWVVDSAPLAKKETGAEANEIAVDGLEATAICKALEEKESVLRTLLRDQLVDGFKRAVVVQKDGMKLDVRQEIRLSSPNASRPDYLQTTTASPYPLSSLYKALSSLSLLPNLLQALQTQLLTTIILPVVSSQRRISISSSSGIFSLKSDQVSGDMEDQEVLTGLKQVLDFTSRTLYPEEANTPEREPFIREITVKTLESLLDHLIIPSIPSSPSSIPGWLNLIVSSVAIEDTVLPVSSANDQLHHSRPLKTFWEKQAGKEYANKRRYDTADLVRVLVLNEWGRWEGTEKKREREVSVVVEVEVSSDDEDQPVKEQSKEQGEAGEAQGDGWGFGETSENQIEQAGVKQVNREDAEEAEDGWGFDEESIPPASSADQAPQEEDEADGWDLDVAASTSSSLPESSPSLPQLDPSVELEARTEHAPEPQPQPVSQHEPQHEPQRESEPQPEPKPVSAPAPTSAPTKPLREAKRLGKKVAKKSKTEEYDPWDQPFDNENSLSASTSTFTSASTSSLSNPTRALSAETPSNNDIPPIKKPPKEAKKLGKKVGKKTNKEAERDFWDTDIPVEDLGGGESSVHHTAGVLGDKVEGGGGGNGDGRSRDDDPTSTSPQMTAPPQKRRTELREEKRVIEEKYFVSTACEKLLDIGRGLLKEVEELQSSSFASPSFTFDSTSPIIIQSLTDIFSLYRALLPIRYAQQLQDIPGITMQAYDDGNYLASQLGSFALPASSTLSLDDEIARLRALSERIYEDFLKNQREGIDEELDSLKGVEGTADYSI</sequence>
<dbReference type="eggNOG" id="KOG0321">
    <property type="taxonomic scope" value="Eukaryota"/>
</dbReference>
<dbReference type="PANTHER" id="PTHR12205:SF0">
    <property type="entry name" value="CENTROMERE_KINETOCHORE PROTEIN ZW10 HOMOLOG"/>
    <property type="match status" value="1"/>
</dbReference>
<evidence type="ECO:0008006" key="4">
    <source>
        <dbReference type="Google" id="ProtNLM"/>
    </source>
</evidence>
<organism evidence="2 3">
    <name type="scientific">Cryptococcus deneoformans (strain JEC21 / ATCC MYA-565)</name>
    <name type="common">Cryptococcus neoformans var. neoformans serotype D</name>
    <dbReference type="NCBI Taxonomy" id="214684"/>
    <lineage>
        <taxon>Eukaryota</taxon>
        <taxon>Fungi</taxon>
        <taxon>Dikarya</taxon>
        <taxon>Basidiomycota</taxon>
        <taxon>Agaricomycotina</taxon>
        <taxon>Tremellomycetes</taxon>
        <taxon>Tremellales</taxon>
        <taxon>Cryptococcaceae</taxon>
        <taxon>Cryptococcus</taxon>
        <taxon>Cryptococcus neoformans species complex</taxon>
    </lineage>
</organism>
<feature type="region of interest" description="Disordered" evidence="1">
    <location>
        <begin position="497"/>
        <end position="816"/>
    </location>
</feature>
<dbReference type="PANTHER" id="PTHR12205">
    <property type="entry name" value="CENTROMERE/KINETOCHORE PROTEIN ZW10"/>
    <property type="match status" value="1"/>
</dbReference>